<keyword evidence="3" id="KW-0687">Ribonucleoprotein</keyword>
<protein>
    <submittedName>
        <fullName evidence="6">Ribosomal protein L6e-domain-containing protein</fullName>
    </submittedName>
</protein>
<dbReference type="Pfam" id="PF01159">
    <property type="entry name" value="Ribosomal_L6e"/>
    <property type="match status" value="1"/>
</dbReference>
<dbReference type="GO" id="GO:0000027">
    <property type="term" value="P:ribosomal large subunit assembly"/>
    <property type="evidence" value="ECO:0007669"/>
    <property type="project" value="TreeGrafter"/>
</dbReference>
<dbReference type="Proteomes" id="UP000673691">
    <property type="component" value="Unassembled WGS sequence"/>
</dbReference>
<keyword evidence="7" id="KW-1185">Reference proteome</keyword>
<evidence type="ECO:0000256" key="2">
    <source>
        <dbReference type="ARBA" id="ARBA00022980"/>
    </source>
</evidence>
<proteinExistence type="inferred from homology"/>
<sequence length="218" mass="24321">MARNPVLAKGIRKFTRSRMYRKRSAFDPEKRKAAAAKPAVEKPVEKAPRFYPAEDVSKPIKCRKTQRPTKLRASITPGTVLIILAGHHAGKRVVFLKQLKSGLLLVTGPYKVNGVAVRRVNQAFVIATSTKVDLGGFKVRNPVAESRLLHYALFHRFDPSISPFPGERRSREKKPVSPERKADQKELDKVVLAAIGKVPQLKSYLSLPFSLGNKQAPH</sequence>
<evidence type="ECO:0000256" key="3">
    <source>
        <dbReference type="ARBA" id="ARBA00023274"/>
    </source>
</evidence>
<gene>
    <name evidence="6" type="ORF">BJ554DRAFT_1599</name>
</gene>
<dbReference type="Pfam" id="PF03868">
    <property type="entry name" value="Ribosomal_L6e_N"/>
    <property type="match status" value="1"/>
</dbReference>
<dbReference type="GO" id="GO:0003723">
    <property type="term" value="F:RNA binding"/>
    <property type="evidence" value="ECO:0007669"/>
    <property type="project" value="TreeGrafter"/>
</dbReference>
<dbReference type="AlphaFoldDB" id="A0A8H7ZS61"/>
<feature type="compositionally biased region" description="Basic and acidic residues" evidence="4">
    <location>
        <begin position="166"/>
        <end position="185"/>
    </location>
</feature>
<dbReference type="GO" id="GO:0003735">
    <property type="term" value="F:structural constituent of ribosome"/>
    <property type="evidence" value="ECO:0007669"/>
    <property type="project" value="InterPro"/>
</dbReference>
<dbReference type="FunFam" id="2.30.30.30:FF:000014">
    <property type="entry name" value="60S ribosomal protein L6"/>
    <property type="match status" value="1"/>
</dbReference>
<dbReference type="EMBL" id="JAEFCI010008813">
    <property type="protein sequence ID" value="KAG5458220.1"/>
    <property type="molecule type" value="Genomic_DNA"/>
</dbReference>
<dbReference type="SUPFAM" id="SSF50104">
    <property type="entry name" value="Translation proteins SH3-like domain"/>
    <property type="match status" value="1"/>
</dbReference>
<organism evidence="6 7">
    <name type="scientific">Olpidium bornovanus</name>
    <dbReference type="NCBI Taxonomy" id="278681"/>
    <lineage>
        <taxon>Eukaryota</taxon>
        <taxon>Fungi</taxon>
        <taxon>Fungi incertae sedis</taxon>
        <taxon>Olpidiomycota</taxon>
        <taxon>Olpidiomycotina</taxon>
        <taxon>Olpidiomycetes</taxon>
        <taxon>Olpidiales</taxon>
        <taxon>Olpidiaceae</taxon>
        <taxon>Olpidium</taxon>
    </lineage>
</organism>
<evidence type="ECO:0000313" key="6">
    <source>
        <dbReference type="EMBL" id="KAG5458220.1"/>
    </source>
</evidence>
<evidence type="ECO:0000256" key="1">
    <source>
        <dbReference type="ARBA" id="ARBA00010592"/>
    </source>
</evidence>
<dbReference type="GO" id="GO:0022625">
    <property type="term" value="C:cytosolic large ribosomal subunit"/>
    <property type="evidence" value="ECO:0007669"/>
    <property type="project" value="TreeGrafter"/>
</dbReference>
<dbReference type="GO" id="GO:0002181">
    <property type="term" value="P:cytoplasmic translation"/>
    <property type="evidence" value="ECO:0007669"/>
    <property type="project" value="TreeGrafter"/>
</dbReference>
<feature type="region of interest" description="Disordered" evidence="4">
    <location>
        <begin position="22"/>
        <end position="41"/>
    </location>
</feature>
<dbReference type="InterPro" id="IPR008991">
    <property type="entry name" value="Translation_prot_SH3-like_sf"/>
</dbReference>
<dbReference type="InterPro" id="IPR041997">
    <property type="entry name" value="Ribosomal_eL6_KOW"/>
</dbReference>
<dbReference type="PANTHER" id="PTHR10715">
    <property type="entry name" value="60S RIBOSOMAL PROTEIN L6"/>
    <property type="match status" value="1"/>
</dbReference>
<dbReference type="CDD" id="cd13156">
    <property type="entry name" value="KOW_RPL6"/>
    <property type="match status" value="1"/>
</dbReference>
<feature type="region of interest" description="Disordered" evidence="4">
    <location>
        <begin position="164"/>
        <end position="185"/>
    </location>
</feature>
<dbReference type="InterPro" id="IPR005568">
    <property type="entry name" value="Ribosomal_uL6_N"/>
</dbReference>
<name>A0A8H7ZS61_9FUNG</name>
<dbReference type="OrthoDB" id="2436667at2759"/>
<evidence type="ECO:0000259" key="5">
    <source>
        <dbReference type="Pfam" id="PF03868"/>
    </source>
</evidence>
<dbReference type="InterPro" id="IPR000915">
    <property type="entry name" value="60S_ribosomal_eL6"/>
</dbReference>
<dbReference type="InterPro" id="IPR014722">
    <property type="entry name" value="Rib_uL2_dom2"/>
</dbReference>
<dbReference type="PANTHER" id="PTHR10715:SF0">
    <property type="entry name" value="LARGE RIBOSOMAL SUBUNIT PROTEIN EL6"/>
    <property type="match status" value="1"/>
</dbReference>
<comment type="caution">
    <text evidence="6">The sequence shown here is derived from an EMBL/GenBank/DDBJ whole genome shotgun (WGS) entry which is preliminary data.</text>
</comment>
<dbReference type="Gene3D" id="2.30.30.30">
    <property type="match status" value="1"/>
</dbReference>
<accession>A0A8H7ZS61</accession>
<feature type="non-terminal residue" evidence="6">
    <location>
        <position position="218"/>
    </location>
</feature>
<feature type="domain" description="Large ribosomal subunit protein uL6 N-terminal" evidence="5">
    <location>
        <begin position="3"/>
        <end position="45"/>
    </location>
</feature>
<comment type="similarity">
    <text evidence="1">Belongs to the eukaryotic ribosomal protein eL6 family.</text>
</comment>
<evidence type="ECO:0000313" key="7">
    <source>
        <dbReference type="Proteomes" id="UP000673691"/>
    </source>
</evidence>
<evidence type="ECO:0000256" key="4">
    <source>
        <dbReference type="SAM" id="MobiDB-lite"/>
    </source>
</evidence>
<keyword evidence="2 6" id="KW-0689">Ribosomal protein</keyword>
<reference evidence="6 7" key="1">
    <citation type="journal article" name="Sci. Rep.">
        <title>Genome-scale phylogenetic analyses confirm Olpidium as the closest living zoosporic fungus to the non-flagellated, terrestrial fungi.</title>
        <authorList>
            <person name="Chang Y."/>
            <person name="Rochon D."/>
            <person name="Sekimoto S."/>
            <person name="Wang Y."/>
            <person name="Chovatia M."/>
            <person name="Sandor L."/>
            <person name="Salamov A."/>
            <person name="Grigoriev I.V."/>
            <person name="Stajich J.E."/>
            <person name="Spatafora J.W."/>
        </authorList>
    </citation>
    <scope>NUCLEOTIDE SEQUENCE [LARGE SCALE GENOMIC DNA]</scope>
    <source>
        <strain evidence="6">S191</strain>
    </source>
</reference>